<dbReference type="Proteomes" id="UP001208689">
    <property type="component" value="Chromosome"/>
</dbReference>
<evidence type="ECO:0000313" key="2">
    <source>
        <dbReference type="Proteomes" id="UP001208689"/>
    </source>
</evidence>
<dbReference type="EMBL" id="CP104013">
    <property type="protein sequence ID" value="UYP44260.1"/>
    <property type="molecule type" value="Genomic_DNA"/>
</dbReference>
<proteinExistence type="predicted"/>
<evidence type="ECO:0000313" key="1">
    <source>
        <dbReference type="EMBL" id="UYP44260.1"/>
    </source>
</evidence>
<gene>
    <name evidence="1" type="ORF">NEF87_000545</name>
</gene>
<organism evidence="1 2">
    <name type="scientific">Candidatus Lokiarchaeum ossiferum</name>
    <dbReference type="NCBI Taxonomy" id="2951803"/>
    <lineage>
        <taxon>Archaea</taxon>
        <taxon>Promethearchaeati</taxon>
        <taxon>Promethearchaeota</taxon>
        <taxon>Promethearchaeia</taxon>
        <taxon>Promethearchaeales</taxon>
        <taxon>Promethearchaeaceae</taxon>
        <taxon>Candidatus Lokiarchaeum</taxon>
    </lineage>
</organism>
<protein>
    <submittedName>
        <fullName evidence="1">Uncharacterized protein</fullName>
    </submittedName>
</protein>
<accession>A0ABY6HL83</accession>
<keyword evidence="2" id="KW-1185">Reference proteome</keyword>
<sequence>MNFIEIICPDCGKGAMVKIPNHLFKKGTLNAIKIHIESGICCNHRFLAFVSNKHKAIGYEKLDSVVLNKTRTQKHIFSLKTILDNFNNQIVLLFFRALLLSCPIIIVSEQDLSVEINEYNYFFNSLLPEKHLNPFLFSYYSRENLKENMNEISLILTDDLSIEQIPWASIPFDIEKQFFLEGFQIMDRDGQIYVMKVKISTLFDKVIYLIDSLNRIIEIERRYNRKIYKLDENQNDRIFYEDECDKIIIKKYGENITKLELDLIRLIALNRFHANIQRNDNNSKKVKKIKLPQKKIKNLFKKL</sequence>
<name>A0ABY6HL83_9ARCH</name>
<reference evidence="1" key="1">
    <citation type="submission" date="2022-09" db="EMBL/GenBank/DDBJ databases">
        <title>Actin cytoskeleton and complex cell architecture in an #Asgard archaeon.</title>
        <authorList>
            <person name="Ponce Toledo R.I."/>
            <person name="Schleper C."/>
            <person name="Rodrigues Oliveira T."/>
            <person name="Wollweber F."/>
            <person name="Xu J."/>
            <person name="Rittmann S."/>
            <person name="Klingl A."/>
            <person name="Pilhofer M."/>
        </authorList>
    </citation>
    <scope>NUCLEOTIDE SEQUENCE</scope>
    <source>
        <strain evidence="1">B-35</strain>
    </source>
</reference>